<dbReference type="EMBL" id="OB660545">
    <property type="protein sequence ID" value="CAD7225292.1"/>
    <property type="molecule type" value="Genomic_DNA"/>
</dbReference>
<dbReference type="Gene3D" id="2.60.120.620">
    <property type="entry name" value="q2cbj1_9rhob like domain"/>
    <property type="match status" value="1"/>
</dbReference>
<gene>
    <name evidence="1" type="ORF">CTOB1V02_LOCUS3237</name>
</gene>
<dbReference type="OrthoDB" id="420380at2759"/>
<proteinExistence type="predicted"/>
<dbReference type="AlphaFoldDB" id="A0A7R8W7L3"/>
<organism evidence="1">
    <name type="scientific">Cyprideis torosa</name>
    <dbReference type="NCBI Taxonomy" id="163714"/>
    <lineage>
        <taxon>Eukaryota</taxon>
        <taxon>Metazoa</taxon>
        <taxon>Ecdysozoa</taxon>
        <taxon>Arthropoda</taxon>
        <taxon>Crustacea</taxon>
        <taxon>Oligostraca</taxon>
        <taxon>Ostracoda</taxon>
        <taxon>Podocopa</taxon>
        <taxon>Podocopida</taxon>
        <taxon>Cytherocopina</taxon>
        <taxon>Cytheroidea</taxon>
        <taxon>Cytherideidae</taxon>
        <taxon>Cyprideis</taxon>
    </lineage>
</organism>
<sequence length="112" mass="12116">MTDVAAGGSTVFTKLNLALHPQKGSAAFWFNLRKSVSVLNRHCVPNPQLPTSGFMNEAKSSFDLVILIRTSKKPDCTGDGISAIRDIDLSLVITRGSSEATPENKSLKLAKW</sequence>
<evidence type="ECO:0000313" key="1">
    <source>
        <dbReference type="EMBL" id="CAD7225292.1"/>
    </source>
</evidence>
<name>A0A7R8W7L3_9CRUS</name>
<reference evidence="1" key="1">
    <citation type="submission" date="2020-11" db="EMBL/GenBank/DDBJ databases">
        <authorList>
            <person name="Tran Van P."/>
        </authorList>
    </citation>
    <scope>NUCLEOTIDE SEQUENCE</scope>
</reference>
<accession>A0A7R8W7L3</accession>
<protein>
    <submittedName>
        <fullName evidence="1">Uncharacterized protein</fullName>
    </submittedName>
</protein>